<dbReference type="NCBIfam" id="NF041060">
    <property type="entry name" value="DpdB"/>
    <property type="match status" value="1"/>
</dbReference>
<dbReference type="InterPro" id="IPR017601">
    <property type="entry name" value="DGQHR-contain_dom"/>
</dbReference>
<name>A0ABW4XKZ5_9GAMM</name>
<proteinExistence type="predicted"/>
<accession>A0ABW4XKZ5</accession>
<dbReference type="NCBIfam" id="TIGR03187">
    <property type="entry name" value="DGQHR"/>
    <property type="match status" value="1"/>
</dbReference>
<dbReference type="Pfam" id="PF14072">
    <property type="entry name" value="DndB"/>
    <property type="match status" value="1"/>
</dbReference>
<gene>
    <name evidence="1" type="primary">dbpB</name>
    <name evidence="1" type="ORF">ACFSJ3_02915</name>
</gene>
<sequence>MRLIKLPALKIKQGNQRQLFSIAVDGKQISQVAAISRIGREDENLSGYQRPEVQNHIREIQAYIESENPMIPNPIIIAFDSRVSFEPLAGNQEMGHLLIPVSDEEGFEKPGFIVDGQQRTAALREAEVDNFVMPVSAFIADSEADQREQFMLVNSTKPLPKALLYELAPHTDGRLPTDLQLRKFPSKITQRLNYEPGPLYKLIKTATNPDGWIADNSIIKLVDSSLRDGALYNFRDPDTGEGNEDLILETLNNFWTAVQAVFPEAWDTPKKSRLLHGAGVAALGSLMDTLHDEYLFKHRDEENLEELVTSVKYFQHELEVIQEACAWTKGVWRFGTDVEGVSINRKWNEVQNVSRDIVLLTDFLQSVYRNDGDLPS</sequence>
<evidence type="ECO:0000313" key="2">
    <source>
        <dbReference type="Proteomes" id="UP001597380"/>
    </source>
</evidence>
<dbReference type="InterPro" id="IPR017642">
    <property type="entry name" value="DNA_S_mod_DndB"/>
</dbReference>
<comment type="caution">
    <text evidence="1">The sequence shown here is derived from an EMBL/GenBank/DDBJ whole genome shotgun (WGS) entry which is preliminary data.</text>
</comment>
<evidence type="ECO:0000313" key="1">
    <source>
        <dbReference type="EMBL" id="MFD2094918.1"/>
    </source>
</evidence>
<dbReference type="CDD" id="cd16413">
    <property type="entry name" value="DGQHR_domain"/>
    <property type="match status" value="1"/>
</dbReference>
<organism evidence="1 2">
    <name type="scientific">Corallincola platygyrae</name>
    <dbReference type="NCBI Taxonomy" id="1193278"/>
    <lineage>
        <taxon>Bacteria</taxon>
        <taxon>Pseudomonadati</taxon>
        <taxon>Pseudomonadota</taxon>
        <taxon>Gammaproteobacteria</taxon>
        <taxon>Alteromonadales</taxon>
        <taxon>Psychromonadaceae</taxon>
        <taxon>Corallincola</taxon>
    </lineage>
</organism>
<protein>
    <submittedName>
        <fullName evidence="1">DGQHR domain-containing protein DpdB</fullName>
    </submittedName>
</protein>
<reference evidence="2" key="1">
    <citation type="journal article" date="2019" name="Int. J. Syst. Evol. Microbiol.">
        <title>The Global Catalogue of Microorganisms (GCM) 10K type strain sequencing project: providing services to taxonomists for standard genome sequencing and annotation.</title>
        <authorList>
            <consortium name="The Broad Institute Genomics Platform"/>
            <consortium name="The Broad Institute Genome Sequencing Center for Infectious Disease"/>
            <person name="Wu L."/>
            <person name="Ma J."/>
        </authorList>
    </citation>
    <scope>NUCLEOTIDE SEQUENCE [LARGE SCALE GENOMIC DNA]</scope>
    <source>
        <strain evidence="2">CGMCC 1.10992</strain>
    </source>
</reference>
<dbReference type="RefSeq" id="WP_345338079.1">
    <property type="nucleotide sequence ID" value="NZ_BAABLI010000004.1"/>
</dbReference>
<keyword evidence="2" id="KW-1185">Reference proteome</keyword>
<dbReference type="Proteomes" id="UP001597380">
    <property type="component" value="Unassembled WGS sequence"/>
</dbReference>
<dbReference type="EMBL" id="JBHUHT010000007">
    <property type="protein sequence ID" value="MFD2094918.1"/>
    <property type="molecule type" value="Genomic_DNA"/>
</dbReference>